<sequence length="123" mass="14772">MNNEEEEEEELLFENIKIKNVIELKNFLKENNIKPENFNTFNKILLYFIKNENETSIDIIHFIIEQQQKYPKNIIDNNKNKEALFYSIQNNKFKIADLLLLNNNISLNSKDFKSNPNENILEY</sequence>
<reference evidence="1 2" key="1">
    <citation type="submission" date="2016-08" db="EMBL/GenBank/DDBJ databases">
        <title>A Parts List for Fungal Cellulosomes Revealed by Comparative Genomics.</title>
        <authorList>
            <consortium name="DOE Joint Genome Institute"/>
            <person name="Haitjema C.H."/>
            <person name="Gilmore S.P."/>
            <person name="Henske J.K."/>
            <person name="Solomon K.V."/>
            <person name="De Groot R."/>
            <person name="Kuo A."/>
            <person name="Mondo S.J."/>
            <person name="Salamov A.A."/>
            <person name="Labutti K."/>
            <person name="Zhao Z."/>
            <person name="Chiniquy J."/>
            <person name="Barry K."/>
            <person name="Brewer H.M."/>
            <person name="Purvine S.O."/>
            <person name="Wright A.T."/>
            <person name="Boxma B."/>
            <person name="Van Alen T."/>
            <person name="Hackstein J.H."/>
            <person name="Baker S.E."/>
            <person name="Grigoriev I.V."/>
            <person name="O'Malley M.A."/>
        </authorList>
    </citation>
    <scope>NUCLEOTIDE SEQUENCE [LARGE SCALE GENOMIC DNA]</scope>
    <source>
        <strain evidence="1 2">S4</strain>
    </source>
</reference>
<dbReference type="InterPro" id="IPR036770">
    <property type="entry name" value="Ankyrin_rpt-contain_sf"/>
</dbReference>
<dbReference type="EMBL" id="MCFG01000493">
    <property type="protein sequence ID" value="ORX64860.1"/>
    <property type="molecule type" value="Genomic_DNA"/>
</dbReference>
<keyword evidence="2" id="KW-1185">Reference proteome</keyword>
<evidence type="ECO:0000313" key="2">
    <source>
        <dbReference type="Proteomes" id="UP000193944"/>
    </source>
</evidence>
<dbReference type="SUPFAM" id="SSF48403">
    <property type="entry name" value="Ankyrin repeat"/>
    <property type="match status" value="1"/>
</dbReference>
<reference evidence="1 2" key="2">
    <citation type="submission" date="2016-08" db="EMBL/GenBank/DDBJ databases">
        <title>Pervasive Adenine N6-methylation of Active Genes in Fungi.</title>
        <authorList>
            <consortium name="DOE Joint Genome Institute"/>
            <person name="Mondo S.J."/>
            <person name="Dannebaum R.O."/>
            <person name="Kuo R.C."/>
            <person name="Labutti K."/>
            <person name="Haridas S."/>
            <person name="Kuo A."/>
            <person name="Salamov A."/>
            <person name="Ahrendt S.R."/>
            <person name="Lipzen A."/>
            <person name="Sullivan W."/>
            <person name="Andreopoulos W.B."/>
            <person name="Clum A."/>
            <person name="Lindquist E."/>
            <person name="Daum C."/>
            <person name="Ramamoorthy G.K."/>
            <person name="Gryganskyi A."/>
            <person name="Culley D."/>
            <person name="Magnuson J.K."/>
            <person name="James T.Y."/>
            <person name="O'Malley M.A."/>
            <person name="Stajich J.E."/>
            <person name="Spatafora J.W."/>
            <person name="Visel A."/>
            <person name="Grigoriev I.V."/>
        </authorList>
    </citation>
    <scope>NUCLEOTIDE SEQUENCE [LARGE SCALE GENOMIC DNA]</scope>
    <source>
        <strain evidence="1 2">S4</strain>
    </source>
</reference>
<organism evidence="1 2">
    <name type="scientific">Anaeromyces robustus</name>
    <dbReference type="NCBI Taxonomy" id="1754192"/>
    <lineage>
        <taxon>Eukaryota</taxon>
        <taxon>Fungi</taxon>
        <taxon>Fungi incertae sedis</taxon>
        <taxon>Chytridiomycota</taxon>
        <taxon>Chytridiomycota incertae sedis</taxon>
        <taxon>Neocallimastigomycetes</taxon>
        <taxon>Neocallimastigales</taxon>
        <taxon>Neocallimastigaceae</taxon>
        <taxon>Anaeromyces</taxon>
    </lineage>
</organism>
<dbReference type="Proteomes" id="UP000193944">
    <property type="component" value="Unassembled WGS sequence"/>
</dbReference>
<name>A0A1Y1VU78_9FUNG</name>
<evidence type="ECO:0000313" key="1">
    <source>
        <dbReference type="EMBL" id="ORX64860.1"/>
    </source>
</evidence>
<comment type="caution">
    <text evidence="1">The sequence shown here is derived from an EMBL/GenBank/DDBJ whole genome shotgun (WGS) entry which is preliminary data.</text>
</comment>
<dbReference type="Gene3D" id="1.25.40.20">
    <property type="entry name" value="Ankyrin repeat-containing domain"/>
    <property type="match status" value="1"/>
</dbReference>
<dbReference type="AlphaFoldDB" id="A0A1Y1VU78"/>
<proteinExistence type="predicted"/>
<protein>
    <submittedName>
        <fullName evidence="1">Uncharacterized protein</fullName>
    </submittedName>
</protein>
<accession>A0A1Y1VU78</accession>
<gene>
    <name evidence="1" type="ORF">BCR32DRAFT_286808</name>
</gene>